<keyword evidence="1" id="KW-0472">Membrane</keyword>
<keyword evidence="1" id="KW-0812">Transmembrane</keyword>
<dbReference type="EMBL" id="LCCE01000018">
    <property type="protein sequence ID" value="KKS26743.1"/>
    <property type="molecule type" value="Genomic_DNA"/>
</dbReference>
<comment type="caution">
    <text evidence="2">The sequence shown here is derived from an EMBL/GenBank/DDBJ whole genome shotgun (WGS) entry which is preliminary data.</text>
</comment>
<dbReference type="InterPro" id="IPR025101">
    <property type="entry name" value="DUF4012"/>
</dbReference>
<dbReference type="Pfam" id="PF13196">
    <property type="entry name" value="DUF4012"/>
    <property type="match status" value="1"/>
</dbReference>
<evidence type="ECO:0000256" key="1">
    <source>
        <dbReference type="SAM" id="Phobius"/>
    </source>
</evidence>
<feature type="transmembrane region" description="Helical" evidence="1">
    <location>
        <begin position="217"/>
        <end position="238"/>
    </location>
</feature>
<proteinExistence type="predicted"/>
<dbReference type="Proteomes" id="UP000033859">
    <property type="component" value="Unassembled WGS sequence"/>
</dbReference>
<evidence type="ECO:0008006" key="4">
    <source>
        <dbReference type="Google" id="ProtNLM"/>
    </source>
</evidence>
<gene>
    <name evidence="2" type="ORF">UU84_C0018G0007</name>
</gene>
<sequence length="856" mass="94702">MFDVRPVDKTGAVDFAKISFVSPVIKLRNKNNKAPIKINRTKIENENVVIAIAPIASPQIVSKETVPHISEKEELENFLSSEFNPHIEIASVGGEIISKNDSKPRYKPILRNNFQNEEEATPIFASAEVALGDDPFDKIQGHLEQRRMDDYQPILAEMRRPIKLAGDGVIAGELKEISIFNTTNLEKANPIQSSPELNFWTEQFKPKERSPKFGIKLSALSSTGILAVLAISLGAFYFGQYGFNVKNELAQEGGAAAKSIETAKENLKNFDFVSASDNFARAYEEFSKAGERLNFMGASISSFIAEFPGAGKLKSAKNIIAAGKLIANSGKAMSDAIGAVAKTGLILNPSESGGMSVSKIMGSLGESLSLSKKNIKKARALLADIEIDDIPEDKKPAIEELNAKLPLFEKLISEATDYSKFLENLIGTKGAKKYLLLFQNSNELRPTGGFPGSYGVISFKDGQLQDFFADDSYNLDGQLKDLIIPPLQLQHITPAWGMRDANWFVDFPSSAAKISQFFKKEAGYDIDGVITVNPKIVSKILDIVGSVEMPQYGVVLNSENLITTVQDQVEYKGDRKKPKQIVMDLAPELLKKLYLADSGKWMNIFNILVASLESKDILMYFRDLGLESFSADKGFSGAVKQTSADYLMVTLANVKGSKTDAMIDSSVKIDTAIESRSIKHELSLVRQHNGGETEYGFYNKINPAFVRVLVPEGSELISITGNSKPNYKPLINYDKSFKTDDDLFKFESSAYYDSENEVFIFKESGKTEFGFWMITEPGETKTIIVEYAVPLKIQNGKYELLVQKQPGFEIKNFEFVMNKPDNLEITSSEPTLNKIGDKYILNGALERDTSIGVLFK</sequence>
<dbReference type="AlphaFoldDB" id="A0A0G1ANA0"/>
<accession>A0A0G1ANA0</accession>
<evidence type="ECO:0000313" key="3">
    <source>
        <dbReference type="Proteomes" id="UP000033859"/>
    </source>
</evidence>
<organism evidence="2 3">
    <name type="scientific">Candidatus Yanofskybacteria bacterium GW2011_GWC2_41_9</name>
    <dbReference type="NCBI Taxonomy" id="1619029"/>
    <lineage>
        <taxon>Bacteria</taxon>
        <taxon>Candidatus Yanofskyibacteriota</taxon>
    </lineage>
</organism>
<evidence type="ECO:0000313" key="2">
    <source>
        <dbReference type="EMBL" id="KKS26743.1"/>
    </source>
</evidence>
<keyword evidence="1" id="KW-1133">Transmembrane helix</keyword>
<reference evidence="2 3" key="1">
    <citation type="journal article" date="2015" name="Nature">
        <title>rRNA introns, odd ribosomes, and small enigmatic genomes across a large radiation of phyla.</title>
        <authorList>
            <person name="Brown C.T."/>
            <person name="Hug L.A."/>
            <person name="Thomas B.C."/>
            <person name="Sharon I."/>
            <person name="Castelle C.J."/>
            <person name="Singh A."/>
            <person name="Wilkins M.J."/>
            <person name="Williams K.H."/>
            <person name="Banfield J.F."/>
        </authorList>
    </citation>
    <scope>NUCLEOTIDE SEQUENCE [LARGE SCALE GENOMIC DNA]</scope>
</reference>
<name>A0A0G1ANA0_9BACT</name>
<protein>
    <recommendedName>
        <fullName evidence="4">DUF4012 domain-containing protein</fullName>
    </recommendedName>
</protein>